<keyword evidence="2" id="KW-0472">Membrane</keyword>
<proteinExistence type="predicted"/>
<keyword evidence="1" id="KW-0175">Coiled coil</keyword>
<protein>
    <submittedName>
        <fullName evidence="3">Uncharacterized protein</fullName>
    </submittedName>
</protein>
<reference evidence="3 4" key="1">
    <citation type="submission" date="2019-02" db="EMBL/GenBank/DDBJ databases">
        <title>Deep-cultivation of Planctomycetes and their phenomic and genomic characterization uncovers novel biology.</title>
        <authorList>
            <person name="Wiegand S."/>
            <person name="Jogler M."/>
            <person name="Boedeker C."/>
            <person name="Pinto D."/>
            <person name="Vollmers J."/>
            <person name="Rivas-Marin E."/>
            <person name="Kohn T."/>
            <person name="Peeters S.H."/>
            <person name="Heuer A."/>
            <person name="Rast P."/>
            <person name="Oberbeckmann S."/>
            <person name="Bunk B."/>
            <person name="Jeske O."/>
            <person name="Meyerdierks A."/>
            <person name="Storesund J.E."/>
            <person name="Kallscheuer N."/>
            <person name="Luecker S."/>
            <person name="Lage O.M."/>
            <person name="Pohl T."/>
            <person name="Merkel B.J."/>
            <person name="Hornburger P."/>
            <person name="Mueller R.-W."/>
            <person name="Bruemmer F."/>
            <person name="Labrenz M."/>
            <person name="Spormann A.M."/>
            <person name="Op den Camp H."/>
            <person name="Overmann J."/>
            <person name="Amann R."/>
            <person name="Jetten M.S.M."/>
            <person name="Mascher T."/>
            <person name="Medema M.H."/>
            <person name="Devos D.P."/>
            <person name="Kaster A.-K."/>
            <person name="Ovreas L."/>
            <person name="Rohde M."/>
            <person name="Galperin M.Y."/>
            <person name="Jogler C."/>
        </authorList>
    </citation>
    <scope>NUCLEOTIDE SEQUENCE [LARGE SCALE GENOMIC DNA]</scope>
    <source>
        <strain evidence="3 4">Pan181</strain>
    </source>
</reference>
<accession>A0A518AMW2</accession>
<dbReference type="EMBL" id="CP036278">
    <property type="protein sequence ID" value="QDU56060.1"/>
    <property type="molecule type" value="Genomic_DNA"/>
</dbReference>
<dbReference type="Proteomes" id="UP000315750">
    <property type="component" value="Chromosome"/>
</dbReference>
<feature type="coiled-coil region" evidence="1">
    <location>
        <begin position="681"/>
        <end position="708"/>
    </location>
</feature>
<keyword evidence="2" id="KW-0812">Transmembrane</keyword>
<feature type="transmembrane region" description="Helical" evidence="2">
    <location>
        <begin position="151"/>
        <end position="173"/>
    </location>
</feature>
<keyword evidence="2" id="KW-1133">Transmembrane helix</keyword>
<sequence>MNDAYTPVSQLLARLRGRIRTYVWAEAILLALVLLGVVFWGGLLVDWMFEPSPEWRMAAHVVVSVAVVSIIVWWGLRRWLVDLSDHSLALIIERKHPELADALSSAVYIHQHQDRDDMHPELARRTLQEAAEAVGRIDTDGLLNQVRLNRFALLVGGLAISVIALALGVPRVWDAYTERLALSPEQWPRTVSLEIDGFEPDGQGGFVRRVARNADVPLVVKASLAEGLSAPERVTIRYRWREGRRGRDDLVRIGDAQSGRDEAQRFEYLFERIASDVEFEIRGGDDRLRRLRLEVVERPKVTALSFECQYPAYLDRSDRSIPAGPRVELPEGTKLVAKGKANKPLSQIRWRRVVQTDDTPVITNEATTDFEKPLTVAADDMEMEVELVDENGISSAEPFRVTIVSREDELPQVLASRQGIGTAITYNAQVPVQLNIEDDYAVNSAWVDLVHDGESLPRVDVAMPAAANGEVITLATVDLAQLAKEHADDPLYQFSEGQLITITAGASDRYDLNENSRESTARPLSFEIVSEEDLMLRLAANEQNLRQTFESIADKLLLLYDSLEKMDGVASTDLVVVATAEATEVPSDEPDENELTEDADAQLAREAGRQAETARQIGDEVLGVAAGFEDIHAQLFNNRIENTELSDRIGNRIAAPLRSLGEQRMPQVAERIADLVNEGTLDIAKNETRQAIAEVEQLLREMQGLENYNEVIAMLREIIRQQDEINEKTKEQQKSNLRDLLLD</sequence>
<evidence type="ECO:0000256" key="1">
    <source>
        <dbReference type="SAM" id="Coils"/>
    </source>
</evidence>
<dbReference type="AlphaFoldDB" id="A0A518AMW2"/>
<gene>
    <name evidence="3" type="ORF">Pan181_22630</name>
</gene>
<keyword evidence="4" id="KW-1185">Reference proteome</keyword>
<evidence type="ECO:0000256" key="2">
    <source>
        <dbReference type="SAM" id="Phobius"/>
    </source>
</evidence>
<organism evidence="3 4">
    <name type="scientific">Aeoliella mucimassa</name>
    <dbReference type="NCBI Taxonomy" id="2527972"/>
    <lineage>
        <taxon>Bacteria</taxon>
        <taxon>Pseudomonadati</taxon>
        <taxon>Planctomycetota</taxon>
        <taxon>Planctomycetia</taxon>
        <taxon>Pirellulales</taxon>
        <taxon>Lacipirellulaceae</taxon>
        <taxon>Aeoliella</taxon>
    </lineage>
</organism>
<evidence type="ECO:0000313" key="3">
    <source>
        <dbReference type="EMBL" id="QDU56060.1"/>
    </source>
</evidence>
<feature type="transmembrane region" description="Helical" evidence="2">
    <location>
        <begin position="21"/>
        <end position="45"/>
    </location>
</feature>
<dbReference type="KEGG" id="amuc:Pan181_22630"/>
<dbReference type="OrthoDB" id="256197at2"/>
<feature type="transmembrane region" description="Helical" evidence="2">
    <location>
        <begin position="57"/>
        <end position="76"/>
    </location>
</feature>
<evidence type="ECO:0000313" key="4">
    <source>
        <dbReference type="Proteomes" id="UP000315750"/>
    </source>
</evidence>
<name>A0A518AMW2_9BACT</name>